<accession>A0A8S5Q535</accession>
<feature type="region of interest" description="Disordered" evidence="1">
    <location>
        <begin position="33"/>
        <end position="55"/>
    </location>
</feature>
<sequence>MQFRITVIYSFLNYCSTPGSVNARACAYNARGRAKHTGRERGSTEDVRGIIGGNR</sequence>
<reference evidence="2" key="1">
    <citation type="journal article" date="2021" name="Proc. Natl. Acad. Sci. U.S.A.">
        <title>A Catalog of Tens of Thousands of Viruses from Human Metagenomes Reveals Hidden Associations with Chronic Diseases.</title>
        <authorList>
            <person name="Tisza M.J."/>
            <person name="Buck C.B."/>
        </authorList>
    </citation>
    <scope>NUCLEOTIDE SEQUENCE</scope>
    <source>
        <strain evidence="2">CtQqU1</strain>
    </source>
</reference>
<name>A0A8S5Q535_9CAUD</name>
<feature type="compositionally biased region" description="Basic and acidic residues" evidence="1">
    <location>
        <begin position="37"/>
        <end position="48"/>
    </location>
</feature>
<proteinExistence type="predicted"/>
<evidence type="ECO:0000313" key="2">
    <source>
        <dbReference type="EMBL" id="DAE13660.1"/>
    </source>
</evidence>
<dbReference type="EMBL" id="BK015568">
    <property type="protein sequence ID" value="DAE13660.1"/>
    <property type="molecule type" value="Genomic_DNA"/>
</dbReference>
<evidence type="ECO:0000256" key="1">
    <source>
        <dbReference type="SAM" id="MobiDB-lite"/>
    </source>
</evidence>
<protein>
    <submittedName>
        <fullName evidence="2">Uncharacterized protein</fullName>
    </submittedName>
</protein>
<organism evidence="2">
    <name type="scientific">Siphoviridae sp. ctQqU1</name>
    <dbReference type="NCBI Taxonomy" id="2825496"/>
    <lineage>
        <taxon>Viruses</taxon>
        <taxon>Duplodnaviria</taxon>
        <taxon>Heunggongvirae</taxon>
        <taxon>Uroviricota</taxon>
        <taxon>Caudoviricetes</taxon>
    </lineage>
</organism>